<dbReference type="AlphaFoldDB" id="A0A7G5IL03"/>
<dbReference type="KEGG" id="sand:H3309_06165"/>
<keyword evidence="1" id="KW-1133">Transmembrane helix</keyword>
<evidence type="ECO:0000256" key="1">
    <source>
        <dbReference type="SAM" id="Phobius"/>
    </source>
</evidence>
<feature type="transmembrane region" description="Helical" evidence="1">
    <location>
        <begin position="25"/>
        <end position="45"/>
    </location>
</feature>
<evidence type="ECO:0000313" key="3">
    <source>
        <dbReference type="EMBL" id="QMW24045.1"/>
    </source>
</evidence>
<feature type="transmembrane region" description="Helical" evidence="1">
    <location>
        <begin position="248"/>
        <end position="272"/>
    </location>
</feature>
<keyword evidence="1" id="KW-0812">Transmembrane</keyword>
<feature type="transmembrane region" description="Helical" evidence="1">
    <location>
        <begin position="113"/>
        <end position="144"/>
    </location>
</feature>
<dbReference type="EMBL" id="CP059851">
    <property type="protein sequence ID" value="QMW24045.1"/>
    <property type="molecule type" value="Genomic_DNA"/>
</dbReference>
<dbReference type="Pfam" id="PF10110">
    <property type="entry name" value="GPDPase_memb"/>
    <property type="match status" value="1"/>
</dbReference>
<protein>
    <submittedName>
        <fullName evidence="3">Glycerophosphoryl diester phosphodiesterase membrane domain-containing protein</fullName>
    </submittedName>
</protein>
<dbReference type="RefSeq" id="WP_182297868.1">
    <property type="nucleotide sequence ID" value="NZ_CP059851.1"/>
</dbReference>
<evidence type="ECO:0000259" key="2">
    <source>
        <dbReference type="Pfam" id="PF10110"/>
    </source>
</evidence>
<feature type="domain" description="Glycerophosphoryl diester phosphodiesterase membrane" evidence="2">
    <location>
        <begin position="157"/>
        <end position="278"/>
    </location>
</feature>
<dbReference type="InterPro" id="IPR018476">
    <property type="entry name" value="GlyceroP-diester-Pdiesterase_M"/>
</dbReference>
<dbReference type="Proteomes" id="UP000515292">
    <property type="component" value="Chromosome"/>
</dbReference>
<evidence type="ECO:0000313" key="4">
    <source>
        <dbReference type="Proteomes" id="UP000515292"/>
    </source>
</evidence>
<feature type="transmembrane region" description="Helical" evidence="1">
    <location>
        <begin position="156"/>
        <end position="183"/>
    </location>
</feature>
<organism evidence="3 4">
    <name type="scientific">Sandaracinobacteroides saxicola</name>
    <dbReference type="NCBI Taxonomy" id="2759707"/>
    <lineage>
        <taxon>Bacteria</taxon>
        <taxon>Pseudomonadati</taxon>
        <taxon>Pseudomonadota</taxon>
        <taxon>Alphaproteobacteria</taxon>
        <taxon>Sphingomonadales</taxon>
        <taxon>Sphingosinicellaceae</taxon>
        <taxon>Sandaracinobacteroides</taxon>
    </lineage>
</organism>
<accession>A0A7G5IL03</accession>
<feature type="transmembrane region" description="Helical" evidence="1">
    <location>
        <begin position="204"/>
        <end position="228"/>
    </location>
</feature>
<keyword evidence="4" id="KW-1185">Reference proteome</keyword>
<keyword evidence="1" id="KW-0472">Membrane</keyword>
<gene>
    <name evidence="3" type="ORF">H3309_06165</name>
</gene>
<name>A0A7G5IL03_9SPHN</name>
<feature type="transmembrane region" description="Helical" evidence="1">
    <location>
        <begin position="65"/>
        <end position="92"/>
    </location>
</feature>
<proteinExistence type="predicted"/>
<reference evidence="3 4" key="1">
    <citation type="submission" date="2020-07" db="EMBL/GenBank/DDBJ databases">
        <title>Complete genome sequence for Sandaracinobacter sp. M6.</title>
        <authorList>
            <person name="Tang Y."/>
            <person name="Liu Q."/>
            <person name="Guo Z."/>
            <person name="Lei P."/>
            <person name="Huang B."/>
        </authorList>
    </citation>
    <scope>NUCLEOTIDE SEQUENCE [LARGE SCALE GENOMIC DNA]</scope>
    <source>
        <strain evidence="3 4">M6</strain>
    </source>
</reference>
<sequence length="290" mass="31031">MPEGRLSLSALWLETLESFNAHRTIFITLAAAFIFLPQMALALLMPSLGDTASVQKMMTEGAPPWLFPMIAVILLINLLAIVPITRVVLGLVAPQETVGAMLLDTLSRLPRMILAGLWLVLLYLGVTLLLSIPFAIILTVVAMAAPKAVTTTGGPVTVVLIAAMLAVLLYLGARVAVWFPVLIAENLGARATVRRAWSLTRGQASRILLILLALTFAAILVSALFFALGSAVGVVGQTAGGASIGLLLFQLVNSGFSALFGLFFYILFALMYRRLAQLDGSLPRHNPQLR</sequence>